<dbReference type="PANTHER" id="PTHR22914:SF14">
    <property type="entry name" value="CHITIN SYNTHASE"/>
    <property type="match status" value="1"/>
</dbReference>
<keyword evidence="6 15" id="KW-0812">Transmembrane</keyword>
<feature type="transmembrane region" description="Helical" evidence="15">
    <location>
        <begin position="82"/>
        <end position="101"/>
    </location>
</feature>
<feature type="region of interest" description="Disordered" evidence="14">
    <location>
        <begin position="3116"/>
        <end position="3141"/>
    </location>
</feature>
<feature type="transmembrane region" description="Helical" evidence="15">
    <location>
        <begin position="2781"/>
        <end position="2799"/>
    </location>
</feature>
<evidence type="ECO:0000256" key="11">
    <source>
        <dbReference type="ARBA" id="ARBA00046329"/>
    </source>
</evidence>
<feature type="region of interest" description="Disordered" evidence="14">
    <location>
        <begin position="3287"/>
        <end position="3327"/>
    </location>
</feature>
<feature type="transmembrane region" description="Helical" evidence="15">
    <location>
        <begin position="2718"/>
        <end position="2740"/>
    </location>
</feature>
<evidence type="ECO:0000256" key="3">
    <source>
        <dbReference type="ARBA" id="ARBA00022475"/>
    </source>
</evidence>
<evidence type="ECO:0000256" key="2">
    <source>
        <dbReference type="ARBA" id="ARBA00012543"/>
    </source>
</evidence>
<feature type="compositionally biased region" description="Polar residues" evidence="14">
    <location>
        <begin position="3194"/>
        <end position="3218"/>
    </location>
</feature>
<feature type="transmembrane region" description="Helical" evidence="15">
    <location>
        <begin position="1042"/>
        <end position="1064"/>
    </location>
</feature>
<feature type="transmembrane region" description="Helical" evidence="15">
    <location>
        <begin position="1792"/>
        <end position="1809"/>
    </location>
</feature>
<feature type="transmembrane region" description="Helical" evidence="15">
    <location>
        <begin position="413"/>
        <end position="431"/>
    </location>
</feature>
<feature type="domain" description="Chitin synthase chs-1/2 N-terminal putative transporter" evidence="16">
    <location>
        <begin position="1602"/>
        <end position="1815"/>
    </location>
</feature>
<evidence type="ECO:0000256" key="7">
    <source>
        <dbReference type="ARBA" id="ARBA00022989"/>
    </source>
</evidence>
<feature type="transmembrane region" description="Helical" evidence="15">
    <location>
        <begin position="2694"/>
        <end position="2712"/>
    </location>
</feature>
<feature type="transmembrane region" description="Helical" evidence="15">
    <location>
        <begin position="1669"/>
        <end position="1688"/>
    </location>
</feature>
<keyword evidence="5" id="KW-0808">Transferase</keyword>
<feature type="transmembrane region" description="Helical" evidence="15">
    <location>
        <begin position="1941"/>
        <end position="1959"/>
    </location>
</feature>
<dbReference type="EMBL" id="UFQS01001381">
    <property type="protein sequence ID" value="SSX10616.1"/>
    <property type="molecule type" value="Genomic_DNA"/>
</dbReference>
<gene>
    <name evidence="18" type="primary">CSON002299</name>
</gene>
<feature type="transmembrane region" description="Helical" evidence="15">
    <location>
        <begin position="238"/>
        <end position="258"/>
    </location>
</feature>
<reference evidence="17" key="1">
    <citation type="submission" date="2018-04" db="EMBL/GenBank/DDBJ databases">
        <authorList>
            <person name="Go L.Y."/>
            <person name="Mitchell J.A."/>
        </authorList>
    </citation>
    <scope>NUCLEOTIDE SEQUENCE</scope>
    <source>
        <tissue evidence="17">Whole organism</tissue>
    </source>
</reference>
<keyword evidence="8 13" id="KW-0175">Coiled coil</keyword>
<evidence type="ECO:0000259" key="16">
    <source>
        <dbReference type="Pfam" id="PF23000"/>
    </source>
</evidence>
<evidence type="ECO:0000313" key="18">
    <source>
        <dbReference type="EMBL" id="SSX30299.1"/>
    </source>
</evidence>
<dbReference type="Pfam" id="PF03142">
    <property type="entry name" value="Chitin_synth_2"/>
    <property type="match status" value="2"/>
</dbReference>
<feature type="transmembrane region" description="Helical" evidence="15">
    <location>
        <begin position="206"/>
        <end position="226"/>
    </location>
</feature>
<dbReference type="InterPro" id="IPR055120">
    <property type="entry name" value="Chs-1/2_IV_N"/>
</dbReference>
<dbReference type="SUPFAM" id="SSF53448">
    <property type="entry name" value="Nucleotide-diphospho-sugar transferases"/>
    <property type="match status" value="2"/>
</dbReference>
<organism evidence="18">
    <name type="scientific">Culicoides sonorensis</name>
    <name type="common">Biting midge</name>
    <dbReference type="NCBI Taxonomy" id="179676"/>
    <lineage>
        <taxon>Eukaryota</taxon>
        <taxon>Metazoa</taxon>
        <taxon>Ecdysozoa</taxon>
        <taxon>Arthropoda</taxon>
        <taxon>Hexapoda</taxon>
        <taxon>Insecta</taxon>
        <taxon>Pterygota</taxon>
        <taxon>Neoptera</taxon>
        <taxon>Endopterygota</taxon>
        <taxon>Diptera</taxon>
        <taxon>Nematocera</taxon>
        <taxon>Chironomoidea</taxon>
        <taxon>Ceratopogonidae</taxon>
        <taxon>Ceratopogoninae</taxon>
        <taxon>Culicoides</taxon>
        <taxon>Monoculicoides</taxon>
    </lineage>
</organism>
<sequence length="3327" mass="385718">MLNENRHVNVQTGPLLTEFFEERINYEHAPNDDDRGFAKNFEETRSKHTVNKKLWDSFRSDPVEDTSGSSINIKWLETSVKLLKIFVYGLVWVVMIVGAVVSKASLLFMTSHVKVDTKVEYCYFRQPQKEYLASIPEPQRIAWIWAIIFSFGIPELGTFIRACRICYFKNIRKPTWTEIGIVTFSEILTVNGLAIIFFLILPELDVIKGVMLMNCVCFMPSILGLISRPFSESKWSFIYIMDILALCAQVSGFVAWPATRSYNWILWLTPLGLILCSLHWWENYLSEKAPIFKMIDDKKRADYDSQVTKKGPKPYELSQALATLKQNLYQSRYRIYLLVAPIKMFVFGLFGATITGVKFNEFFSDFGIGWGNHTINVTEVVPIYNDRTQNDAPDLTDITNILDSDVINSSQNAILVVFLIHITGSYLCYIFGKWACKIQIQLFSFAFPINIAVPLTITFLFIVIGLREFDTCVFHGIVPDYLFFHMPDERYDFFDYIKNEYSWLWILWLFSQTWITRHIWTPKSKKNASTEKLFVAPMYNSLLIDQDMALNRRWDDEDEVVKRADIIKNEDEEPEFNNDIDCEDGNDVKLSDRIPQIYICATMWHEKKEEMMEFLKSILRLDEDQCARRLNMKYIQEKSNTAVDSDYYDLETHIFFDDAFLLSRRNVKNPTDYAMNSYVHLLIETIEEAAYKIYKKQIKIHAPTKIETPYGARLIWILPGRTRMIAHLKNKAKIRHKKRWSQCMYMYYLLGYRIMQLECSAKRKEVIAQNTYLLALDGDIDFQPKAVHLVVNRMKIDPHLGAACGRIHPIGSGPMVWYQKFEYAIGHWLQKATEHVIGCVLCSPGCFSLFRGHALMENNVMKKYTTKPTEARHMVQYDQGEDRWLCTLLLKQNYRVEYCAASDSYTHAPEGFFEFFNQRRRWIPSTMANIMDLLGDAKQVVKTNNSISMPFIVYQAVLMIGTVLGPGTIFLMMVGSISAVMGLSLFDALYFNMIPLLIFLGLCYFAPQKWQLTAAFVISALYGLIMIAVIVGIVIQLKEDGLFAPTSMFFVFMMLQIIVTALMHPQEIGALPSFCVYYITIPSMYMLLIIYSLFNLNDVSWGTREAPKEDEGPAPVQQKEDVPQGTLDKIMGFLTPSTKQVDNSRSQYSCSLCVFCTHPKVDETTNQLSVMAASLAAIKEDIKKLEQKLTNEVVVTLSVDERQVTEAEKKQIKDQIKEQQESTKPIKYLPDWMEDPKLDGSHCDTLPMAESNFFEDLIETYLKPYDLSDDEEKQIKADLKSLRDRIIFIFCMANAIFILIVFLLQIKKEEIFVVWPLNGAYKIIFNEDVFEITIQRESLKLEPIGFMFVIFFGVVLVIQFFAMLIHRFKTVSQILATTEIDPVGEDIKNGVTVAKLLQKPTVEDDIDETNNRKKKIVRRNTIHRNIEQKTSKKVDESDLETNFIRNLKEKDDKKYKKLQEKFKKIIEKTSKNIKDSQHFIQNGKEVSVNEYTRQLQRPLPPTPVDASCVMLNNPHLQYQNCDDKMLNEPLNESNQVNLQAGSLVTDDLDNRFNYESAQSDEDDDSIRDFQGKRTIQTENKRLWDSFQDHPVEETSGSSVNLKWLETSVKLLKIFVYGLVWVVMIVGAVVSKASLLFMTSHVKVDTKVEYCYFRQPQKEYLASIPEPQRIAWIWAIIFSFGIPELGTFIRACRICYFKNIRKPTWTEIGIVTFSEILTVSGLAIIFFLILPELDVIKGVMLMNCVCFMPSILGLISRPFSESKWSFIYIMDILALCAQVSGFVAWPATRSYNWILWLTPLGLLLCSLHWWENYLSEKAPFLKMIDDKKRADYESQVTKKGPKPYELTQALATLKQNLYQSRYRIYLLVAPIKMFVFGLYGATITGVKFNEFFSDFGIGWGNHTINVTEVVPIYNDRTQNDAPDLTDITNILDSDVINSSQNAILVVFLIHITGSYLCYIFGKWACKIQIQLFSFAFPINMAVPLTITFLFIVIGLREFDTCVFHGIVPDYLFFHMPDERYDFFDYIKNEYSWLWILWLFSQTWITRHIWTPKSEKNASTEKLFVAPMYNSLLIDQDMALNRRWDDEDEVVKRADIIKNEDEEPEFNNDIDCEDGNDVKLSDRIPQIYICATMWHETKEEMMEFLKSILRLDEDQCARRLNMKYIQEKSNTAVDSDYYDLETHIFFDDAFLLSRRNRYDFFDYIKNEYSWLWILWLFSQTWITRHIWTPKSEKNASTEKLFVAPMYNSLLIDQDMALNRRWDDEDEVVKRADIIKNEDEEPEFNNDIDCEDGNDVKLSDRIPQIYICATMWHETKEEMMEFLKSILRLDEDQCARRLNMKYIQEKSNTAVDSDYYDLETHIFFDDAFLLSRRNVKNPTDYAMNSYVHLLIETIEEAAYKIYKKQIKIHAPTKIETPYGARLIWILPGRTRMIAHLKNKAKIRHKKRWSQCMYMYYLLGYRIMQLECSAKRKEVIAQNTYLLALDGDIDFQPKAVHLVVNRMKIDPHLGAACGRIHPIGSGPMVWYQTFEYAIGHWLQKATEHVIGCVLCSPGCFSLFRGRALMEDCVMKKYTTKSTQARHMVQYDQGEDRWLCTLLLKQKYRVEYCAASDSYTHAPEGFFEFFNQRRRWIPSTMANIMDLLGDAKQVVKTNNSISMPFIVYQAVLMIGTVLGPGTIFLMMVGSISAVMGLSLFDALYFNMIPLLIFLGLCYFAPQKWQLTAAFVISALYGLIMIAVIVGIVIQLKEDGLFAPTSMFFVFMMLQIIVTALMHPQEIGALPSFCVYYITIPSMYMLLIIYSLFNLNDVSWGTREAPKEDEGPAPVQQKEDVPQGTLDKIMGYLKPSTKPDEDSSLELSCSGLFRCMLCTHPKVDESTKQLTVIAASLAALNKKMQKLEQKLTNEVVVTLSDDEREVTEAEMKQIKDQVNKQQESTKPIKYLPDWMEDPKLDGSHCDTLPMAESEFFEDLIETYLKPYDVSDAQKKQTEADLKSLRDMIVFAFCMGNAIFILIVFLLQLKKEEIHFKWPFNAANTIIFHEDVFEITIQREYLQLEPIGFMFVIFFGVVLAIQFIAMLIHRFKTVSQILATTEIDWYCNKRAKDVNAAAEIRENGVAVAKRLQRPTPPQEGDIEETNSRKKSTIRRDTIHRNIEQKMSNQVDESDLERNFLRKWFSDKDINLEGLSGKSKSLLEQRRSTMRASQNQNPGTSSNVRGINRNNSRTADVYASQRRRPLPQIPDEEPYIPTNNPQPHPAPILKPSKYDSIVQWNEATTPEIMTQHPFESPPPNYLSRMGHENYGYDSYEDDDSESQTIELQEIQGPIRRSRRGSNL</sequence>
<reference evidence="18" key="2">
    <citation type="submission" date="2018-07" db="EMBL/GenBank/DDBJ databases">
        <authorList>
            <person name="Quirk P.G."/>
            <person name="Krulwich T.A."/>
        </authorList>
    </citation>
    <scope>NUCLEOTIDE SEQUENCE</scope>
</reference>
<feature type="region of interest" description="Disordered" evidence="14">
    <location>
        <begin position="3185"/>
        <end position="3246"/>
    </location>
</feature>
<dbReference type="InterPro" id="IPR004835">
    <property type="entry name" value="Chitin_synth"/>
</dbReference>
<feature type="transmembrane region" description="Helical" evidence="15">
    <location>
        <begin position="1286"/>
        <end position="1306"/>
    </location>
</feature>
<keyword evidence="4" id="KW-0328">Glycosyltransferase</keyword>
<feature type="transmembrane region" description="Helical" evidence="15">
    <location>
        <begin position="2994"/>
        <end position="3014"/>
    </location>
</feature>
<accession>A0A336MMI7</accession>
<dbReference type="FunFam" id="3.90.550.10:FF:000139">
    <property type="entry name" value="Chitin synthase 8"/>
    <property type="match status" value="2"/>
</dbReference>
<name>A0A336MMI7_CULSO</name>
<feature type="transmembrane region" description="Helical" evidence="15">
    <location>
        <begin position="1344"/>
        <end position="1365"/>
    </location>
</feature>
<feature type="transmembrane region" description="Helical" evidence="15">
    <location>
        <begin position="141"/>
        <end position="160"/>
    </location>
</feature>
<keyword evidence="7 15" id="KW-1133">Transmembrane helix</keyword>
<evidence type="ECO:0000256" key="10">
    <source>
        <dbReference type="ARBA" id="ARBA00023180"/>
    </source>
</evidence>
<feature type="transmembrane region" description="Helical" evidence="15">
    <location>
        <begin position="3052"/>
        <end position="3073"/>
    </location>
</feature>
<feature type="coiled-coil region" evidence="13">
    <location>
        <begin position="2876"/>
        <end position="2930"/>
    </location>
</feature>
<keyword evidence="9 15" id="KW-0472">Membrane</keyword>
<feature type="transmembrane region" description="Helical" evidence="15">
    <location>
        <begin position="1610"/>
        <end position="1629"/>
    </location>
</feature>
<feature type="transmembrane region" description="Helical" evidence="15">
    <location>
        <begin position="1863"/>
        <end position="1885"/>
    </location>
</feature>
<feature type="transmembrane region" description="Helical" evidence="15">
    <location>
        <begin position="335"/>
        <end position="357"/>
    </location>
</feature>
<comment type="similarity">
    <text evidence="11">Belongs to the chitin synthase family. Class IV subfamily.</text>
</comment>
<proteinExistence type="inferred from homology"/>
<dbReference type="GO" id="GO:0004100">
    <property type="term" value="F:chitin synthase activity"/>
    <property type="evidence" value="ECO:0007669"/>
    <property type="project" value="UniProtKB-EC"/>
</dbReference>
<evidence type="ECO:0000256" key="4">
    <source>
        <dbReference type="ARBA" id="ARBA00022676"/>
    </source>
</evidence>
<feature type="transmembrane region" description="Helical" evidence="15">
    <location>
        <begin position="443"/>
        <end position="466"/>
    </location>
</feature>
<protein>
    <recommendedName>
        <fullName evidence="2">chitin synthase</fullName>
        <ecNumber evidence="2">2.4.1.16</ecNumber>
    </recommendedName>
</protein>
<feature type="transmembrane region" description="Helical" evidence="15">
    <location>
        <begin position="2657"/>
        <end position="2682"/>
    </location>
</feature>
<dbReference type="EMBL" id="UFQT01001381">
    <property type="protein sequence ID" value="SSX30299.1"/>
    <property type="molecule type" value="Genomic_DNA"/>
</dbReference>
<evidence type="ECO:0000256" key="8">
    <source>
        <dbReference type="ARBA" id="ARBA00023054"/>
    </source>
</evidence>
<evidence type="ECO:0000256" key="15">
    <source>
        <dbReference type="SAM" id="Phobius"/>
    </source>
</evidence>
<dbReference type="GO" id="GO:0006031">
    <property type="term" value="P:chitin biosynthetic process"/>
    <property type="evidence" value="ECO:0007669"/>
    <property type="project" value="TreeGrafter"/>
</dbReference>
<dbReference type="EC" id="2.4.1.16" evidence="2"/>
<evidence type="ECO:0000256" key="14">
    <source>
        <dbReference type="SAM" id="MobiDB-lite"/>
    </source>
</evidence>
<dbReference type="OMA" id="QCARRLN"/>
<dbReference type="CDD" id="cd04190">
    <property type="entry name" value="Chitin_synth_C"/>
    <property type="match status" value="2"/>
</dbReference>
<keyword evidence="3" id="KW-1003">Cell membrane</keyword>
<evidence type="ECO:0000256" key="12">
    <source>
        <dbReference type="ARBA" id="ARBA00048014"/>
    </source>
</evidence>
<feature type="transmembrane region" description="Helical" evidence="15">
    <location>
        <begin position="1709"/>
        <end position="1728"/>
    </location>
</feature>
<evidence type="ECO:0000256" key="1">
    <source>
        <dbReference type="ARBA" id="ARBA00004651"/>
    </source>
</evidence>
<feature type="transmembrane region" description="Helical" evidence="15">
    <location>
        <begin position="1734"/>
        <end position="1754"/>
    </location>
</feature>
<feature type="transmembrane region" description="Helical" evidence="15">
    <location>
        <begin position="2747"/>
        <end position="2769"/>
    </location>
</feature>
<feature type="transmembrane region" description="Helical" evidence="15">
    <location>
        <begin position="181"/>
        <end position="200"/>
    </location>
</feature>
<feature type="transmembrane region" description="Helical" evidence="15">
    <location>
        <begin position="1076"/>
        <end position="1094"/>
    </location>
</feature>
<comment type="catalytic activity">
    <reaction evidence="12">
        <text>[(1-&gt;4)-N-acetyl-beta-D-glucosaminyl](n) + UDP-N-acetyl-alpha-D-glucosamine = [(1-&gt;4)-N-acetyl-beta-D-glucosaminyl](n+1) + UDP + H(+)</text>
        <dbReference type="Rhea" id="RHEA:16637"/>
        <dbReference type="Rhea" id="RHEA-COMP:9593"/>
        <dbReference type="Rhea" id="RHEA-COMP:9595"/>
        <dbReference type="ChEBI" id="CHEBI:15378"/>
        <dbReference type="ChEBI" id="CHEBI:17029"/>
        <dbReference type="ChEBI" id="CHEBI:57705"/>
        <dbReference type="ChEBI" id="CHEBI:58223"/>
        <dbReference type="EC" id="2.4.1.16"/>
    </reaction>
</comment>
<dbReference type="Pfam" id="PF23000">
    <property type="entry name" value="ChitinSynthase_IV_N"/>
    <property type="match status" value="2"/>
</dbReference>
<feature type="transmembrane region" description="Helical" evidence="15">
    <location>
        <begin position="989"/>
        <end position="1007"/>
    </location>
</feature>
<evidence type="ECO:0000256" key="5">
    <source>
        <dbReference type="ARBA" id="ARBA00022679"/>
    </source>
</evidence>
<feature type="transmembrane region" description="Helical" evidence="15">
    <location>
        <begin position="952"/>
        <end position="977"/>
    </location>
</feature>
<evidence type="ECO:0000313" key="17">
    <source>
        <dbReference type="EMBL" id="SSX10616.1"/>
    </source>
</evidence>
<dbReference type="VEuPathDB" id="VectorBase:CSON002299"/>
<dbReference type="PANTHER" id="PTHR22914">
    <property type="entry name" value="CHITIN SYNTHASE"/>
    <property type="match status" value="1"/>
</dbReference>
<dbReference type="InterPro" id="IPR029044">
    <property type="entry name" value="Nucleotide-diphossugar_trans"/>
</dbReference>
<evidence type="ECO:0000256" key="6">
    <source>
        <dbReference type="ARBA" id="ARBA00022692"/>
    </source>
</evidence>
<dbReference type="GO" id="GO:0005886">
    <property type="term" value="C:plasma membrane"/>
    <property type="evidence" value="ECO:0007669"/>
    <property type="project" value="UniProtKB-SubCell"/>
</dbReference>
<evidence type="ECO:0000256" key="9">
    <source>
        <dbReference type="ARBA" id="ARBA00023136"/>
    </source>
</evidence>
<comment type="subcellular location">
    <subcellularLocation>
        <location evidence="1">Cell membrane</location>
        <topology evidence="1">Multi-pass membrane protein</topology>
    </subcellularLocation>
</comment>
<feature type="transmembrane region" description="Helical" evidence="15">
    <location>
        <begin position="1766"/>
        <end position="1786"/>
    </location>
</feature>
<feature type="transmembrane region" description="Helical" evidence="15">
    <location>
        <begin position="1971"/>
        <end position="1994"/>
    </location>
</feature>
<feature type="transmembrane region" description="Helical" evidence="15">
    <location>
        <begin position="264"/>
        <end position="281"/>
    </location>
</feature>
<keyword evidence="10" id="KW-0325">Glycoprotein</keyword>
<feature type="transmembrane region" description="Helical" evidence="15">
    <location>
        <begin position="1013"/>
        <end position="1035"/>
    </location>
</feature>
<feature type="domain" description="Chitin synthase chs-1/2 N-terminal putative transporter" evidence="16">
    <location>
        <begin position="74"/>
        <end position="288"/>
    </location>
</feature>
<feature type="coiled-coil region" evidence="13">
    <location>
        <begin position="1168"/>
        <end position="1222"/>
    </location>
</feature>
<evidence type="ECO:0000256" key="13">
    <source>
        <dbReference type="SAM" id="Coils"/>
    </source>
</evidence>